<organism evidence="1 2">
    <name type="scientific">Leptospira santarosai serovar Arenal str. MAVJ 401</name>
    <dbReference type="NCBI Taxonomy" id="1049976"/>
    <lineage>
        <taxon>Bacteria</taxon>
        <taxon>Pseudomonadati</taxon>
        <taxon>Spirochaetota</taxon>
        <taxon>Spirochaetia</taxon>
        <taxon>Leptospirales</taxon>
        <taxon>Leptospiraceae</taxon>
        <taxon>Leptospira</taxon>
    </lineage>
</organism>
<accession>M6JM65</accession>
<reference evidence="1 2" key="1">
    <citation type="submission" date="2013-01" db="EMBL/GenBank/DDBJ databases">
        <authorList>
            <person name="Harkins D.M."/>
            <person name="Durkin A.S."/>
            <person name="Brinkac L.M."/>
            <person name="Haft D.H."/>
            <person name="Selengut J.D."/>
            <person name="Sanka R."/>
            <person name="DePew J."/>
            <person name="Purushe J."/>
            <person name="Hartskeerl R.A."/>
            <person name="Ahmed A."/>
            <person name="van der Linden H."/>
            <person name="Goris M.G.A."/>
            <person name="Vinetz J.M."/>
            <person name="Sutton G.G."/>
            <person name="Nierman W.C."/>
            <person name="Fouts D.E."/>
        </authorList>
    </citation>
    <scope>NUCLEOTIDE SEQUENCE [LARGE SCALE GENOMIC DNA]</scope>
    <source>
        <strain evidence="1 2">MAVJ 401</strain>
    </source>
</reference>
<dbReference type="EMBL" id="AHMU02000065">
    <property type="protein sequence ID" value="EMN20723.1"/>
    <property type="molecule type" value="Genomic_DNA"/>
</dbReference>
<sequence length="41" mass="4725">MGALLLRQNGAPSGFEKQRGLDARFAFSQKNQQKEHNEKYM</sequence>
<dbReference type="AlphaFoldDB" id="M6JM65"/>
<evidence type="ECO:0000313" key="1">
    <source>
        <dbReference type="EMBL" id="EMN20723.1"/>
    </source>
</evidence>
<evidence type="ECO:0000313" key="2">
    <source>
        <dbReference type="Proteomes" id="UP000012106"/>
    </source>
</evidence>
<protein>
    <submittedName>
        <fullName evidence="1">Uncharacterized protein</fullName>
    </submittedName>
</protein>
<dbReference type="Proteomes" id="UP000012106">
    <property type="component" value="Unassembled WGS sequence"/>
</dbReference>
<name>M6JM65_9LEPT</name>
<gene>
    <name evidence="1" type="ORF">LEP1GSC063_3017</name>
</gene>
<comment type="caution">
    <text evidence="1">The sequence shown here is derived from an EMBL/GenBank/DDBJ whole genome shotgun (WGS) entry which is preliminary data.</text>
</comment>
<proteinExistence type="predicted"/>